<keyword evidence="3" id="KW-1185">Reference proteome</keyword>
<gene>
    <name evidence="4" type="primary">LOC101990095</name>
</gene>
<feature type="coiled-coil region" evidence="1">
    <location>
        <begin position="213"/>
        <end position="278"/>
    </location>
</feature>
<dbReference type="PANTHER" id="PTHR21558">
    <property type="entry name" value="SPEER/SPETEX"/>
    <property type="match status" value="1"/>
</dbReference>
<keyword evidence="1" id="KW-0175">Coiled coil</keyword>
<feature type="domain" description="Disks large homolog 5 N-terminal" evidence="2">
    <location>
        <begin position="46"/>
        <end position="124"/>
    </location>
</feature>
<proteinExistence type="predicted"/>
<dbReference type="Pfam" id="PF04822">
    <property type="entry name" value="Takusan"/>
    <property type="match status" value="1"/>
</dbReference>
<feature type="coiled-coil region" evidence="1">
    <location>
        <begin position="101"/>
        <end position="135"/>
    </location>
</feature>
<dbReference type="RefSeq" id="XP_026645335.1">
    <property type="nucleotide sequence ID" value="XM_026789534.1"/>
</dbReference>
<evidence type="ECO:0000256" key="1">
    <source>
        <dbReference type="SAM" id="Coils"/>
    </source>
</evidence>
<dbReference type="Proteomes" id="UP000694915">
    <property type="component" value="Unplaced"/>
</dbReference>
<accession>A0ABM1UTM3</accession>
<dbReference type="GeneID" id="101990095"/>
<dbReference type="InterPro" id="IPR006907">
    <property type="entry name" value="DLG5_N"/>
</dbReference>
<name>A0ABM1UTM3_MICOH</name>
<evidence type="ECO:0000313" key="4">
    <source>
        <dbReference type="RefSeq" id="XP_026645335.1"/>
    </source>
</evidence>
<reference evidence="4" key="1">
    <citation type="submission" date="2025-08" db="UniProtKB">
        <authorList>
            <consortium name="RefSeq"/>
        </authorList>
    </citation>
    <scope>IDENTIFICATION</scope>
</reference>
<sequence>MAEVGSFVPASVLCTVSVARYILYALSSAISLVFCLPTDAAVEPKSHPALLTKKQMGEEEERLTTELQLMSSQRNELQGCLSLISEGTVDNRPYYKSNNSYEELKLDHTEIMSELNTLEIDFTKASKKFSELRKETIFYPGYRRRLAGTYYAECVSSGLHSQLLMEKTQLKKKVVILKQEKKKLLDDWALLKHHLKDMNVICNDQEEKTSDLKTQQQEEFKRLEESLQFLQKQKEMVTQEKDLAEKLQHDFEVSQMRFKNLQAELEQATAQDENQLRKELVQQEPSVAPHSQQLLNSGDVFSSSSLASFV</sequence>
<dbReference type="PANTHER" id="PTHR21558:SF13">
    <property type="entry name" value="MCG129800-RELATED"/>
    <property type="match status" value="1"/>
</dbReference>
<evidence type="ECO:0000259" key="2">
    <source>
        <dbReference type="Pfam" id="PF04822"/>
    </source>
</evidence>
<protein>
    <submittedName>
        <fullName evidence="4">Disks large homolog 5-like</fullName>
    </submittedName>
</protein>
<evidence type="ECO:0000313" key="3">
    <source>
        <dbReference type="Proteomes" id="UP000694915"/>
    </source>
</evidence>
<organism evidence="3 4">
    <name type="scientific">Microtus ochrogaster</name>
    <name type="common">Prairie vole</name>
    <dbReference type="NCBI Taxonomy" id="79684"/>
    <lineage>
        <taxon>Eukaryota</taxon>
        <taxon>Metazoa</taxon>
        <taxon>Chordata</taxon>
        <taxon>Craniata</taxon>
        <taxon>Vertebrata</taxon>
        <taxon>Euteleostomi</taxon>
        <taxon>Mammalia</taxon>
        <taxon>Eutheria</taxon>
        <taxon>Euarchontoglires</taxon>
        <taxon>Glires</taxon>
        <taxon>Rodentia</taxon>
        <taxon>Myomorpha</taxon>
        <taxon>Muroidea</taxon>
        <taxon>Cricetidae</taxon>
        <taxon>Arvicolinae</taxon>
        <taxon>Microtus</taxon>
    </lineage>
</organism>